<evidence type="ECO:0000256" key="4">
    <source>
        <dbReference type="ARBA" id="ARBA00023163"/>
    </source>
</evidence>
<dbReference type="Pfam" id="PF08281">
    <property type="entry name" value="Sigma70_r4_2"/>
    <property type="match status" value="1"/>
</dbReference>
<dbReference type="EMBL" id="JAOYOD010000001">
    <property type="protein sequence ID" value="MCV9387263.1"/>
    <property type="molecule type" value="Genomic_DNA"/>
</dbReference>
<keyword evidence="2" id="KW-0805">Transcription regulation</keyword>
<evidence type="ECO:0000259" key="6">
    <source>
        <dbReference type="Pfam" id="PF08281"/>
    </source>
</evidence>
<protein>
    <submittedName>
        <fullName evidence="7">RNA polymerase sigma factor</fullName>
    </submittedName>
</protein>
<keyword evidence="3" id="KW-0731">Sigma factor</keyword>
<dbReference type="RefSeq" id="WP_264138088.1">
    <property type="nucleotide sequence ID" value="NZ_JAOYOD010000001.1"/>
</dbReference>
<evidence type="ECO:0000259" key="5">
    <source>
        <dbReference type="Pfam" id="PF04542"/>
    </source>
</evidence>
<reference evidence="7 8" key="1">
    <citation type="submission" date="2022-10" db="EMBL/GenBank/DDBJ databases">
        <title>Comparative genomics and taxonomic characterization of three novel marine species of genus Reichenbachiella exhibiting antioxidant and polysaccharide degradation activities.</title>
        <authorList>
            <person name="Muhammad N."/>
            <person name="Lee Y.-J."/>
            <person name="Ko J."/>
            <person name="Kim S.-G."/>
        </authorList>
    </citation>
    <scope>NUCLEOTIDE SEQUENCE [LARGE SCALE GENOMIC DNA]</scope>
    <source>
        <strain evidence="7 8">ABR2-5</strain>
    </source>
</reference>
<dbReference type="Gene3D" id="1.10.1740.10">
    <property type="match status" value="1"/>
</dbReference>
<evidence type="ECO:0000256" key="2">
    <source>
        <dbReference type="ARBA" id="ARBA00023015"/>
    </source>
</evidence>
<sequence length="216" mass="25593">MIVNSPLKYDKNDRSVENKKERSVQVLNEKEERYAWENFIKGDDQSLISIYRKYADVLYQYGQQFSKREVFVQDCIQDLFIELIEKRDRLGKANSVKGYLFSSLKRKIIRQLKKEDKIQLEEGFTFVFELPAIPIELKEEDLVIVHQMINKLPSSQREVIFLYFYQGFSYADIAEVMGIKVGSARILTYRALDNLKSSLGPHLDKFYFFLLFLERL</sequence>
<dbReference type="InterPro" id="IPR039425">
    <property type="entry name" value="RNA_pol_sigma-70-like"/>
</dbReference>
<dbReference type="InterPro" id="IPR036388">
    <property type="entry name" value="WH-like_DNA-bd_sf"/>
</dbReference>
<dbReference type="SUPFAM" id="SSF88659">
    <property type="entry name" value="Sigma3 and sigma4 domains of RNA polymerase sigma factors"/>
    <property type="match status" value="1"/>
</dbReference>
<dbReference type="SUPFAM" id="SSF88946">
    <property type="entry name" value="Sigma2 domain of RNA polymerase sigma factors"/>
    <property type="match status" value="1"/>
</dbReference>
<dbReference type="NCBIfam" id="TIGR02937">
    <property type="entry name" value="sigma70-ECF"/>
    <property type="match status" value="1"/>
</dbReference>
<keyword evidence="8" id="KW-1185">Reference proteome</keyword>
<feature type="domain" description="RNA polymerase sigma factor 70 region 4 type 2" evidence="6">
    <location>
        <begin position="144"/>
        <end position="193"/>
    </location>
</feature>
<name>A0ABT3CUM1_9BACT</name>
<dbReference type="Pfam" id="PF04542">
    <property type="entry name" value="Sigma70_r2"/>
    <property type="match status" value="1"/>
</dbReference>
<dbReference type="Proteomes" id="UP001300692">
    <property type="component" value="Unassembled WGS sequence"/>
</dbReference>
<evidence type="ECO:0000313" key="7">
    <source>
        <dbReference type="EMBL" id="MCV9387263.1"/>
    </source>
</evidence>
<evidence type="ECO:0000256" key="1">
    <source>
        <dbReference type="ARBA" id="ARBA00010641"/>
    </source>
</evidence>
<gene>
    <name evidence="7" type="ORF">N7U62_11355</name>
</gene>
<organism evidence="7 8">
    <name type="scientific">Reichenbachiella ulvae</name>
    <dbReference type="NCBI Taxonomy" id="2980104"/>
    <lineage>
        <taxon>Bacteria</taxon>
        <taxon>Pseudomonadati</taxon>
        <taxon>Bacteroidota</taxon>
        <taxon>Cytophagia</taxon>
        <taxon>Cytophagales</taxon>
        <taxon>Reichenbachiellaceae</taxon>
        <taxon>Reichenbachiella</taxon>
    </lineage>
</organism>
<dbReference type="InterPro" id="IPR014284">
    <property type="entry name" value="RNA_pol_sigma-70_dom"/>
</dbReference>
<feature type="domain" description="RNA polymerase sigma-70 region 2" evidence="5">
    <location>
        <begin position="50"/>
        <end position="117"/>
    </location>
</feature>
<accession>A0ABT3CUM1</accession>
<dbReference type="InterPro" id="IPR013249">
    <property type="entry name" value="RNA_pol_sigma70_r4_t2"/>
</dbReference>
<proteinExistence type="inferred from homology"/>
<dbReference type="PANTHER" id="PTHR43133:SF46">
    <property type="entry name" value="RNA POLYMERASE SIGMA-70 FACTOR ECF SUBFAMILY"/>
    <property type="match status" value="1"/>
</dbReference>
<keyword evidence="4" id="KW-0804">Transcription</keyword>
<comment type="similarity">
    <text evidence="1">Belongs to the sigma-70 factor family. ECF subfamily.</text>
</comment>
<dbReference type="InterPro" id="IPR013324">
    <property type="entry name" value="RNA_pol_sigma_r3/r4-like"/>
</dbReference>
<dbReference type="Gene3D" id="1.10.10.10">
    <property type="entry name" value="Winged helix-like DNA-binding domain superfamily/Winged helix DNA-binding domain"/>
    <property type="match status" value="1"/>
</dbReference>
<dbReference type="InterPro" id="IPR007627">
    <property type="entry name" value="RNA_pol_sigma70_r2"/>
</dbReference>
<comment type="caution">
    <text evidence="7">The sequence shown here is derived from an EMBL/GenBank/DDBJ whole genome shotgun (WGS) entry which is preliminary data.</text>
</comment>
<dbReference type="CDD" id="cd06171">
    <property type="entry name" value="Sigma70_r4"/>
    <property type="match status" value="1"/>
</dbReference>
<evidence type="ECO:0000313" key="8">
    <source>
        <dbReference type="Proteomes" id="UP001300692"/>
    </source>
</evidence>
<dbReference type="InterPro" id="IPR013325">
    <property type="entry name" value="RNA_pol_sigma_r2"/>
</dbReference>
<evidence type="ECO:0000256" key="3">
    <source>
        <dbReference type="ARBA" id="ARBA00023082"/>
    </source>
</evidence>
<dbReference type="PANTHER" id="PTHR43133">
    <property type="entry name" value="RNA POLYMERASE ECF-TYPE SIGMA FACTO"/>
    <property type="match status" value="1"/>
</dbReference>